<sequence>MTVGKLLRADTFIVEKCLTSTLTYANSVRNEKDPTCLLDKLNPLMQLTETCDRVTTLLQNRLAPVFSPSINWRDNGPTTIVLLVLDYEKLPNHLQQLGERLAANAVFLNSHTTYSFVQHFSSNKDILTESTDKSRQLYGKDEQNCLKSSTVAVNSYHILLLAYCSW</sequence>
<name>A0A1K1KRI6_9LACO</name>
<dbReference type="KEGG" id="laca:LAC1533_0655"/>
<dbReference type="Proteomes" id="UP000190935">
    <property type="component" value="Chromosome I"/>
</dbReference>
<gene>
    <name evidence="1" type="ORF">LAC1533_0655</name>
</gene>
<evidence type="ECO:0000313" key="1">
    <source>
        <dbReference type="EMBL" id="SFV40075.1"/>
    </source>
</evidence>
<evidence type="ECO:0000313" key="2">
    <source>
        <dbReference type="Proteomes" id="UP000190935"/>
    </source>
</evidence>
<protein>
    <submittedName>
        <fullName evidence="1">Uncharacterized protein</fullName>
    </submittedName>
</protein>
<dbReference type="EMBL" id="LT630287">
    <property type="protein sequence ID" value="SFV40075.1"/>
    <property type="molecule type" value="Genomic_DNA"/>
</dbReference>
<accession>A0A1K1KRI6</accession>
<dbReference type="AlphaFoldDB" id="A0A1K1KRI6"/>
<proteinExistence type="predicted"/>
<organism evidence="1 2">
    <name type="scientific">Ligilactobacillus acidipiscis</name>
    <dbReference type="NCBI Taxonomy" id="89059"/>
    <lineage>
        <taxon>Bacteria</taxon>
        <taxon>Bacillati</taxon>
        <taxon>Bacillota</taxon>
        <taxon>Bacilli</taxon>
        <taxon>Lactobacillales</taxon>
        <taxon>Lactobacillaceae</taxon>
        <taxon>Ligilactobacillus</taxon>
    </lineage>
</organism>
<reference evidence="2" key="1">
    <citation type="submission" date="2016-11" db="EMBL/GenBank/DDBJ databases">
        <authorList>
            <person name="Papadimitriou K."/>
        </authorList>
    </citation>
    <scope>NUCLEOTIDE SEQUENCE [LARGE SCALE GENOMIC DNA]</scope>
    <source>
        <strain evidence="2">ACA-DC 1533</strain>
    </source>
</reference>